<keyword evidence="3" id="KW-1185">Reference proteome</keyword>
<evidence type="ECO:0000313" key="3">
    <source>
        <dbReference type="Proteomes" id="UP000677515"/>
    </source>
</evidence>
<dbReference type="InterPro" id="IPR036291">
    <property type="entry name" value="NAD(P)-bd_dom_sf"/>
</dbReference>
<dbReference type="InterPro" id="IPR013154">
    <property type="entry name" value="ADH-like_N"/>
</dbReference>
<dbReference type="SMART" id="SM00829">
    <property type="entry name" value="PKS_ER"/>
    <property type="match status" value="1"/>
</dbReference>
<dbReference type="SUPFAM" id="SSF50129">
    <property type="entry name" value="GroES-like"/>
    <property type="match status" value="1"/>
</dbReference>
<protein>
    <submittedName>
        <fullName evidence="2">Alcohol dehydrogenase</fullName>
    </submittedName>
</protein>
<dbReference type="RefSeq" id="WP_212814117.1">
    <property type="nucleotide sequence ID" value="NZ_AP024329.1"/>
</dbReference>
<reference evidence="2 3" key="1">
    <citation type="submission" date="2021-01" db="EMBL/GenBank/DDBJ databases">
        <title>Complete genome sequence of Erwinia rhapontici MAFF 311153.</title>
        <authorList>
            <person name="Morohoshi T."/>
            <person name="Someya N."/>
        </authorList>
    </citation>
    <scope>NUCLEOTIDE SEQUENCE [LARGE SCALE GENOMIC DNA]</scope>
    <source>
        <strain evidence="2 3">MAFF 311153</strain>
    </source>
</reference>
<organism evidence="2 3">
    <name type="scientific">Erwinia rhapontici</name>
    <name type="common">Pectobacterium rhapontici</name>
    <dbReference type="NCBI Taxonomy" id="55212"/>
    <lineage>
        <taxon>Bacteria</taxon>
        <taxon>Pseudomonadati</taxon>
        <taxon>Pseudomonadota</taxon>
        <taxon>Gammaproteobacteria</taxon>
        <taxon>Enterobacterales</taxon>
        <taxon>Erwiniaceae</taxon>
        <taxon>Erwinia</taxon>
    </lineage>
</organism>
<accession>A0ABN6DIL3</accession>
<dbReference type="PANTHER" id="PTHR45033">
    <property type="match status" value="1"/>
</dbReference>
<gene>
    <name evidence="2" type="ORF">ERHA53_18440</name>
</gene>
<dbReference type="Pfam" id="PF08240">
    <property type="entry name" value="ADH_N"/>
    <property type="match status" value="1"/>
</dbReference>
<dbReference type="InterPro" id="IPR020843">
    <property type="entry name" value="ER"/>
</dbReference>
<dbReference type="Proteomes" id="UP000677515">
    <property type="component" value="Chromosome"/>
</dbReference>
<dbReference type="InterPro" id="IPR013149">
    <property type="entry name" value="ADH-like_C"/>
</dbReference>
<dbReference type="InterPro" id="IPR052711">
    <property type="entry name" value="Zinc_ADH-like"/>
</dbReference>
<dbReference type="CDD" id="cd08276">
    <property type="entry name" value="MDR7"/>
    <property type="match status" value="1"/>
</dbReference>
<sequence length="338" mass="35285">MKAVTVTSPFNLDSVQLTEVKDPGQPAKGEIRVAIKASSLNFHDLMVATGAMPVEDSRILLSDGAGIVEAVGEGVTEFRVGDAVVSTFFPQWAAGKATPAVGGFAHTPGDGVDGLASEVVVRPVNAFTPAPAGWSHTEAATITTSGLTAWRALVVNGRLKAGETVLVQGTGGVSIAALQLAKAMGARVIATSSSDEKLAMVRKLGADDTINYRTTPEWGDKVLELTHGLGVDHIVEVGGPATINESLKAVKVGGHIAVIGVLSGTDAALSIFSILAKQVRIEGLIVGSRQDQIDYVKALELMSQKPVIDKVFSYERLSEAFAHLQSGQHVGKVCVSWE</sequence>
<dbReference type="PANTHER" id="PTHR45033:SF2">
    <property type="entry name" value="ZINC-TYPE ALCOHOL DEHYDROGENASE-LIKE PROTEIN C1773.06C"/>
    <property type="match status" value="1"/>
</dbReference>
<dbReference type="Gene3D" id="3.90.180.10">
    <property type="entry name" value="Medium-chain alcohol dehydrogenases, catalytic domain"/>
    <property type="match status" value="1"/>
</dbReference>
<dbReference type="SUPFAM" id="SSF51735">
    <property type="entry name" value="NAD(P)-binding Rossmann-fold domains"/>
    <property type="match status" value="1"/>
</dbReference>
<name>A0ABN6DIL3_ERWRD</name>
<evidence type="ECO:0000259" key="1">
    <source>
        <dbReference type="SMART" id="SM00829"/>
    </source>
</evidence>
<feature type="domain" description="Enoyl reductase (ER)" evidence="1">
    <location>
        <begin position="10"/>
        <end position="335"/>
    </location>
</feature>
<evidence type="ECO:0000313" key="2">
    <source>
        <dbReference type="EMBL" id="BCQ34501.1"/>
    </source>
</evidence>
<proteinExistence type="predicted"/>
<dbReference type="InterPro" id="IPR011032">
    <property type="entry name" value="GroES-like_sf"/>
</dbReference>
<dbReference type="EMBL" id="AP024329">
    <property type="protein sequence ID" value="BCQ34501.1"/>
    <property type="molecule type" value="Genomic_DNA"/>
</dbReference>
<dbReference type="Gene3D" id="3.40.50.720">
    <property type="entry name" value="NAD(P)-binding Rossmann-like Domain"/>
    <property type="match status" value="1"/>
</dbReference>
<dbReference type="Pfam" id="PF00107">
    <property type="entry name" value="ADH_zinc_N"/>
    <property type="match status" value="1"/>
</dbReference>